<dbReference type="GO" id="GO:0003700">
    <property type="term" value="F:DNA-binding transcription factor activity"/>
    <property type="evidence" value="ECO:0007669"/>
    <property type="project" value="InterPro"/>
</dbReference>
<dbReference type="GO" id="GO:0000976">
    <property type="term" value="F:transcription cis-regulatory region binding"/>
    <property type="evidence" value="ECO:0007669"/>
    <property type="project" value="TreeGrafter"/>
</dbReference>
<keyword evidence="1" id="KW-0805">Transcription regulation</keyword>
<name>A0A917FPP4_9BACL</name>
<dbReference type="Gene3D" id="1.10.10.60">
    <property type="entry name" value="Homeodomain-like"/>
    <property type="match status" value="1"/>
</dbReference>
<comment type="caution">
    <text evidence="5">The sequence shown here is derived from an EMBL/GenBank/DDBJ whole genome shotgun (WGS) entry which is preliminary data.</text>
</comment>
<dbReference type="InterPro" id="IPR032687">
    <property type="entry name" value="AraC-type_N"/>
</dbReference>
<dbReference type="PANTHER" id="PTHR47894:SF1">
    <property type="entry name" value="HTH-TYPE TRANSCRIPTIONAL REGULATOR VQSM"/>
    <property type="match status" value="1"/>
</dbReference>
<evidence type="ECO:0000313" key="6">
    <source>
        <dbReference type="Proteomes" id="UP000637643"/>
    </source>
</evidence>
<dbReference type="Proteomes" id="UP000637643">
    <property type="component" value="Unassembled WGS sequence"/>
</dbReference>
<evidence type="ECO:0000256" key="1">
    <source>
        <dbReference type="ARBA" id="ARBA00023015"/>
    </source>
</evidence>
<dbReference type="InterPro" id="IPR009057">
    <property type="entry name" value="Homeodomain-like_sf"/>
</dbReference>
<dbReference type="InterPro" id="IPR018060">
    <property type="entry name" value="HTH_AraC"/>
</dbReference>
<dbReference type="PROSITE" id="PS01124">
    <property type="entry name" value="HTH_ARAC_FAMILY_2"/>
    <property type="match status" value="1"/>
</dbReference>
<dbReference type="GO" id="GO:0005829">
    <property type="term" value="C:cytosol"/>
    <property type="evidence" value="ECO:0007669"/>
    <property type="project" value="TreeGrafter"/>
</dbReference>
<reference evidence="5" key="2">
    <citation type="submission" date="2020-09" db="EMBL/GenBank/DDBJ databases">
        <authorList>
            <person name="Sun Q."/>
            <person name="Zhou Y."/>
        </authorList>
    </citation>
    <scope>NUCLEOTIDE SEQUENCE</scope>
    <source>
        <strain evidence="5">CGMCC 1.16134</strain>
    </source>
</reference>
<keyword evidence="2" id="KW-0238">DNA-binding</keyword>
<dbReference type="Pfam" id="PF12833">
    <property type="entry name" value="HTH_18"/>
    <property type="match status" value="1"/>
</dbReference>
<keyword evidence="3" id="KW-0804">Transcription</keyword>
<evidence type="ECO:0000259" key="4">
    <source>
        <dbReference type="PROSITE" id="PS01124"/>
    </source>
</evidence>
<keyword evidence="6" id="KW-1185">Reference proteome</keyword>
<gene>
    <name evidence="5" type="primary">oruR</name>
    <name evidence="5" type="ORF">GCM10010912_42660</name>
</gene>
<reference evidence="5" key="1">
    <citation type="journal article" date="2014" name="Int. J. Syst. Evol. Microbiol.">
        <title>Complete genome sequence of Corynebacterium casei LMG S-19264T (=DSM 44701T), isolated from a smear-ripened cheese.</title>
        <authorList>
            <consortium name="US DOE Joint Genome Institute (JGI-PGF)"/>
            <person name="Walter F."/>
            <person name="Albersmeier A."/>
            <person name="Kalinowski J."/>
            <person name="Ruckert C."/>
        </authorList>
    </citation>
    <scope>NUCLEOTIDE SEQUENCE</scope>
    <source>
        <strain evidence="5">CGMCC 1.16134</strain>
    </source>
</reference>
<evidence type="ECO:0000256" key="3">
    <source>
        <dbReference type="ARBA" id="ARBA00023163"/>
    </source>
</evidence>
<dbReference type="PANTHER" id="PTHR47894">
    <property type="entry name" value="HTH-TYPE TRANSCRIPTIONAL REGULATOR GADX"/>
    <property type="match status" value="1"/>
</dbReference>
<accession>A0A917FPP4</accession>
<sequence>MDRQGVSVSLLFPVMKTIGRLGYDWDAFCRYAGIDPDLFHNAEARIAEPEFERMTKAAALYTGDELFGLHQGQHMSISDLGVLGYVMLHSQTLGQALAAYQKYNFIVCSGFNAKLEIQGEDAVISLFINDSPALPSRHCMEDMTASFYQMLLGLSRRSIPLKAVQFMHDQPPGIAEEYVRGFGVTPQFNQKANTLTVAKEVMEYPVLGADRRLLGIFEGIAEEVRMKLTQGSVLTGELYKWIIDCMPTYFPALQDAARHMHLSVRTLQARLKAENTSYNRLANEVRKELAIHYLAKPEYTIAEIAYLLHFSEPSAFQSAFRKWTGAAPGEYRHRIEVLK</sequence>
<organism evidence="5 6">
    <name type="scientific">Paenibacillus albidus</name>
    <dbReference type="NCBI Taxonomy" id="2041023"/>
    <lineage>
        <taxon>Bacteria</taxon>
        <taxon>Bacillati</taxon>
        <taxon>Bacillota</taxon>
        <taxon>Bacilli</taxon>
        <taxon>Bacillales</taxon>
        <taxon>Paenibacillaceae</taxon>
        <taxon>Paenibacillus</taxon>
    </lineage>
</organism>
<evidence type="ECO:0000256" key="2">
    <source>
        <dbReference type="ARBA" id="ARBA00023125"/>
    </source>
</evidence>
<dbReference type="SUPFAM" id="SSF46689">
    <property type="entry name" value="Homeodomain-like"/>
    <property type="match status" value="1"/>
</dbReference>
<dbReference type="Pfam" id="PF12625">
    <property type="entry name" value="Arabinose_bd"/>
    <property type="match status" value="1"/>
</dbReference>
<protein>
    <submittedName>
        <fullName evidence="5">AraC family transcriptional regulator</fullName>
    </submittedName>
</protein>
<feature type="domain" description="HTH araC/xylS-type" evidence="4">
    <location>
        <begin position="236"/>
        <end position="334"/>
    </location>
</feature>
<dbReference type="EMBL" id="BMKR01000020">
    <property type="protein sequence ID" value="GGF93116.1"/>
    <property type="molecule type" value="Genomic_DNA"/>
</dbReference>
<dbReference type="RefSeq" id="WP_189028476.1">
    <property type="nucleotide sequence ID" value="NZ_BMKR01000020.1"/>
</dbReference>
<dbReference type="SMART" id="SM00342">
    <property type="entry name" value="HTH_ARAC"/>
    <property type="match status" value="1"/>
</dbReference>
<proteinExistence type="predicted"/>
<evidence type="ECO:0000313" key="5">
    <source>
        <dbReference type="EMBL" id="GGF93116.1"/>
    </source>
</evidence>
<dbReference type="AlphaFoldDB" id="A0A917FPP4"/>